<reference evidence="2 3" key="1">
    <citation type="journal article" date="2018" name="Sci. Rep.">
        <title>Genomic signatures of local adaptation to the degree of environmental predictability in rotifers.</title>
        <authorList>
            <person name="Franch-Gras L."/>
            <person name="Hahn C."/>
            <person name="Garcia-Roger E.M."/>
            <person name="Carmona M.J."/>
            <person name="Serra M."/>
            <person name="Gomez A."/>
        </authorList>
    </citation>
    <scope>NUCLEOTIDE SEQUENCE [LARGE SCALE GENOMIC DNA]</scope>
    <source>
        <strain evidence="2">HYR1</strain>
    </source>
</reference>
<sequence length="71" mass="8087">MNIFITLCQMSITNTKQLTVNDWQTLPTNASIVNGLIFILLITFSFSILNLFCSSIVRNVYFVTNILLKNI</sequence>
<dbReference type="Proteomes" id="UP000276133">
    <property type="component" value="Unassembled WGS sequence"/>
</dbReference>
<keyword evidence="3" id="KW-1185">Reference proteome</keyword>
<dbReference type="AlphaFoldDB" id="A0A3M7SGP8"/>
<comment type="caution">
    <text evidence="2">The sequence shown here is derived from an EMBL/GenBank/DDBJ whole genome shotgun (WGS) entry which is preliminary data.</text>
</comment>
<proteinExistence type="predicted"/>
<evidence type="ECO:0000313" key="2">
    <source>
        <dbReference type="EMBL" id="RNA34889.1"/>
    </source>
</evidence>
<accession>A0A3M7SGP8</accession>
<evidence type="ECO:0000256" key="1">
    <source>
        <dbReference type="SAM" id="Phobius"/>
    </source>
</evidence>
<keyword evidence="1" id="KW-0812">Transmembrane</keyword>
<keyword evidence="1" id="KW-1133">Transmembrane helix</keyword>
<protein>
    <submittedName>
        <fullName evidence="2">Uncharacterized protein</fullName>
    </submittedName>
</protein>
<keyword evidence="1" id="KW-0472">Membrane</keyword>
<evidence type="ECO:0000313" key="3">
    <source>
        <dbReference type="Proteomes" id="UP000276133"/>
    </source>
</evidence>
<name>A0A3M7SGP8_BRAPC</name>
<organism evidence="2 3">
    <name type="scientific">Brachionus plicatilis</name>
    <name type="common">Marine rotifer</name>
    <name type="synonym">Brachionus muelleri</name>
    <dbReference type="NCBI Taxonomy" id="10195"/>
    <lineage>
        <taxon>Eukaryota</taxon>
        <taxon>Metazoa</taxon>
        <taxon>Spiralia</taxon>
        <taxon>Gnathifera</taxon>
        <taxon>Rotifera</taxon>
        <taxon>Eurotatoria</taxon>
        <taxon>Monogononta</taxon>
        <taxon>Pseudotrocha</taxon>
        <taxon>Ploima</taxon>
        <taxon>Brachionidae</taxon>
        <taxon>Brachionus</taxon>
    </lineage>
</organism>
<dbReference type="EMBL" id="REGN01001402">
    <property type="protein sequence ID" value="RNA34889.1"/>
    <property type="molecule type" value="Genomic_DNA"/>
</dbReference>
<feature type="transmembrane region" description="Helical" evidence="1">
    <location>
        <begin position="32"/>
        <end position="52"/>
    </location>
</feature>
<gene>
    <name evidence="2" type="ORF">BpHYR1_024645</name>
</gene>